<evidence type="ECO:0000256" key="3">
    <source>
        <dbReference type="SAM" id="MobiDB-lite"/>
    </source>
</evidence>
<protein>
    <recommendedName>
        <fullName evidence="6">Connectin-like</fullName>
    </recommendedName>
</protein>
<dbReference type="OrthoDB" id="27267at2759"/>
<evidence type="ECO:0008006" key="6">
    <source>
        <dbReference type="Google" id="ProtNLM"/>
    </source>
</evidence>
<dbReference type="AlphaFoldDB" id="A0A8J9V8H1"/>
<keyword evidence="5" id="KW-1185">Reference proteome</keyword>
<dbReference type="SUPFAM" id="SSF52058">
    <property type="entry name" value="L domain-like"/>
    <property type="match status" value="1"/>
</dbReference>
<dbReference type="FunFam" id="3.80.10.10:FF:001164">
    <property type="entry name" value="GH01279p"/>
    <property type="match status" value="1"/>
</dbReference>
<feature type="non-terminal residue" evidence="4">
    <location>
        <position position="491"/>
    </location>
</feature>
<evidence type="ECO:0000256" key="1">
    <source>
        <dbReference type="ARBA" id="ARBA00022614"/>
    </source>
</evidence>
<dbReference type="PANTHER" id="PTHR24366:SF164">
    <property type="entry name" value="CONNECTIN-LIKE PROTEIN"/>
    <property type="match status" value="1"/>
</dbReference>
<gene>
    <name evidence="4" type="ORF">BINO364_LOCUS12547</name>
</gene>
<feature type="region of interest" description="Disordered" evidence="3">
    <location>
        <begin position="379"/>
        <end position="408"/>
    </location>
</feature>
<dbReference type="PANTHER" id="PTHR24366">
    <property type="entry name" value="IG(IMMUNOGLOBULIN) AND LRR(LEUCINE RICH REPEAT) DOMAINS"/>
    <property type="match status" value="1"/>
</dbReference>
<proteinExistence type="predicted"/>
<keyword evidence="2" id="KW-0677">Repeat</keyword>
<dbReference type="Pfam" id="PF13855">
    <property type="entry name" value="LRR_8"/>
    <property type="match status" value="2"/>
</dbReference>
<dbReference type="Gene3D" id="3.80.10.10">
    <property type="entry name" value="Ribonuclease Inhibitor"/>
    <property type="match status" value="2"/>
</dbReference>
<evidence type="ECO:0000256" key="2">
    <source>
        <dbReference type="ARBA" id="ARBA00022737"/>
    </source>
</evidence>
<sequence length="491" mass="56524">MEEIIKYLIIIASVMTAKLTVTESKNETKPKIDRRHYQMPIFINICDIVDRRSKVHCYCDSNKPKLATRADCWIFGGGLTEDDPIWPSFSSQSELEHLMFNVRTDDALTFVPAKAIVRLDRLKHLSIQFGTIKIIYPYAFTNSSTIRQIVLKSNKITNLEKHSFSQMMMLSNLSLDDNQISEVKIDVFFNLPNLHVLHLSNNNLSLLHEGCFKHLNNLIELKLDYNYISVITREMLEGLENLSRLNLRNNKINMIGNLAFSELWGLKELMLDNNAIEFISERAFGGLTQLRKLTLSGNKLATFYEYVLEDIRSLVVLDLRDNLLTTISYETIRPVVENDKSLSSVVYLDGNPLNCNCRLSWIYVLRNETQDNTMKHALEKVSCVPEPTADRRSESKDDETDSSNVLTSDNYEYYDKSDDYNDKDKEKPNANKSIKLIDYPLETLPCPKDLMQSIEETYGHPVQNEIRLKAFSKVHRVVPSSLLIVTVLVLY</sequence>
<keyword evidence="1" id="KW-0433">Leucine-rich repeat</keyword>
<accession>A0A8J9V8H1</accession>
<dbReference type="EMBL" id="OV170226">
    <property type="protein sequence ID" value="CAH0727172.1"/>
    <property type="molecule type" value="Genomic_DNA"/>
</dbReference>
<dbReference type="SMART" id="SM00369">
    <property type="entry name" value="LRR_TYP"/>
    <property type="match status" value="7"/>
</dbReference>
<evidence type="ECO:0000313" key="5">
    <source>
        <dbReference type="Proteomes" id="UP000838878"/>
    </source>
</evidence>
<dbReference type="InterPro" id="IPR001611">
    <property type="entry name" value="Leu-rich_rpt"/>
</dbReference>
<name>A0A8J9V8H1_9NEOP</name>
<organism evidence="4 5">
    <name type="scientific">Brenthis ino</name>
    <name type="common">lesser marbled fritillary</name>
    <dbReference type="NCBI Taxonomy" id="405034"/>
    <lineage>
        <taxon>Eukaryota</taxon>
        <taxon>Metazoa</taxon>
        <taxon>Ecdysozoa</taxon>
        <taxon>Arthropoda</taxon>
        <taxon>Hexapoda</taxon>
        <taxon>Insecta</taxon>
        <taxon>Pterygota</taxon>
        <taxon>Neoptera</taxon>
        <taxon>Endopterygota</taxon>
        <taxon>Lepidoptera</taxon>
        <taxon>Glossata</taxon>
        <taxon>Ditrysia</taxon>
        <taxon>Papilionoidea</taxon>
        <taxon>Nymphalidae</taxon>
        <taxon>Heliconiinae</taxon>
        <taxon>Argynnini</taxon>
        <taxon>Brenthis</taxon>
    </lineage>
</organism>
<dbReference type="Proteomes" id="UP000838878">
    <property type="component" value="Chromosome 6"/>
</dbReference>
<reference evidence="4" key="1">
    <citation type="submission" date="2021-12" db="EMBL/GenBank/DDBJ databases">
        <authorList>
            <person name="Martin H S."/>
        </authorList>
    </citation>
    <scope>NUCLEOTIDE SEQUENCE</scope>
</reference>
<evidence type="ECO:0000313" key="4">
    <source>
        <dbReference type="EMBL" id="CAH0727172.1"/>
    </source>
</evidence>
<dbReference type="InterPro" id="IPR032675">
    <property type="entry name" value="LRR_dom_sf"/>
</dbReference>
<dbReference type="InterPro" id="IPR003591">
    <property type="entry name" value="Leu-rich_rpt_typical-subtyp"/>
</dbReference>